<proteinExistence type="predicted"/>
<reference evidence="2" key="1">
    <citation type="submission" date="2022-11" db="UniProtKB">
        <authorList>
            <consortium name="WormBaseParasite"/>
        </authorList>
    </citation>
    <scope>IDENTIFICATION</scope>
</reference>
<protein>
    <submittedName>
        <fullName evidence="2">Uncharacterized protein</fullName>
    </submittedName>
</protein>
<sequence length="119" mass="13493">MHKDKYHQLDKQELQMLLKLNYSYSITGTVHALPLLLERYLKQQLSFGASVAFQLPTITHRPTKAQRSKSIMSGRSASCKTNGILPDAYAAAEPEEQRVQLRDFKKLRTMLGTPAFMAP</sequence>
<evidence type="ECO:0000313" key="2">
    <source>
        <dbReference type="WBParaSite" id="Gr19_v10_g9627.t1"/>
    </source>
</evidence>
<name>A0A914IG92_GLORO</name>
<dbReference type="AlphaFoldDB" id="A0A914IG92"/>
<dbReference type="Proteomes" id="UP000887572">
    <property type="component" value="Unplaced"/>
</dbReference>
<evidence type="ECO:0000313" key="1">
    <source>
        <dbReference type="Proteomes" id="UP000887572"/>
    </source>
</evidence>
<organism evidence="1 2">
    <name type="scientific">Globodera rostochiensis</name>
    <name type="common">Golden nematode worm</name>
    <name type="synonym">Heterodera rostochiensis</name>
    <dbReference type="NCBI Taxonomy" id="31243"/>
    <lineage>
        <taxon>Eukaryota</taxon>
        <taxon>Metazoa</taxon>
        <taxon>Ecdysozoa</taxon>
        <taxon>Nematoda</taxon>
        <taxon>Chromadorea</taxon>
        <taxon>Rhabditida</taxon>
        <taxon>Tylenchina</taxon>
        <taxon>Tylenchomorpha</taxon>
        <taxon>Tylenchoidea</taxon>
        <taxon>Heteroderidae</taxon>
        <taxon>Heteroderinae</taxon>
        <taxon>Globodera</taxon>
    </lineage>
</organism>
<dbReference type="WBParaSite" id="Gr19_v10_g9627.t1">
    <property type="protein sequence ID" value="Gr19_v10_g9627.t1"/>
    <property type="gene ID" value="Gr19_v10_g9627"/>
</dbReference>
<accession>A0A914IG92</accession>
<keyword evidence="1" id="KW-1185">Reference proteome</keyword>